<evidence type="ECO:0000313" key="2">
    <source>
        <dbReference type="EMBL" id="WZE69776.1"/>
    </source>
</evidence>
<protein>
    <submittedName>
        <fullName evidence="2">Uncharacterized protein</fullName>
    </submittedName>
</protein>
<keyword evidence="1" id="KW-1133">Transmembrane helix</keyword>
<organism evidence="2">
    <name type="scientific">Macrococcus psychrotolerans</name>
    <dbReference type="NCBI Taxonomy" id="3039389"/>
    <lineage>
        <taxon>Bacteria</taxon>
        <taxon>Bacillati</taxon>
        <taxon>Bacillota</taxon>
        <taxon>Bacilli</taxon>
        <taxon>Bacillales</taxon>
        <taxon>Staphylococcaceae</taxon>
        <taxon>Macrococcus</taxon>
    </lineage>
</organism>
<sequence>MIRRKGVVKMCIIDFFYRLVDVIDTHPWIANLCGIFISAGVAIWVMNHNNIKAEMREINKLKINDEIEMNISVAKLSEMLQILYILKEFYRISDQEIVSLSTLEMDESSIKTIHKYIYELLEIKLSTNHKGYKELQEMIWKLLSDYKTLEIKLLRVKNNEIIKGEGITCDEFFIIYANMFNIIKNYLFENSNKHIHQYITEMIEE</sequence>
<dbReference type="AlphaFoldDB" id="A0AAU6RIH9"/>
<keyword evidence="1" id="KW-0812">Transmembrane</keyword>
<proteinExistence type="predicted"/>
<gene>
    <name evidence="2" type="ORF">QA540_05070</name>
</gene>
<reference evidence="2" key="1">
    <citation type="submission" date="2023-04" db="EMBL/GenBank/DDBJ databases">
        <title>Macrococci isolated from food, foodproducing animals, and human clinical materials.</title>
        <authorList>
            <person name="Maslanova I."/>
            <person name="Svec P."/>
            <person name="Sedlacek I."/>
            <person name="Novakova D."/>
            <person name="Keller J.E."/>
            <person name="Schwendener S."/>
            <person name="Finstrlova A."/>
            <person name="Botka T."/>
            <person name="Kovarovic V."/>
            <person name="Petras P."/>
            <person name="Perreten V."/>
            <person name="Pantucek R."/>
        </authorList>
    </citation>
    <scope>NUCLEOTIDE SEQUENCE</scope>
    <source>
        <strain evidence="2">NRL/St 13/116</strain>
    </source>
</reference>
<evidence type="ECO:0000256" key="1">
    <source>
        <dbReference type="SAM" id="Phobius"/>
    </source>
</evidence>
<dbReference type="EMBL" id="CP124585">
    <property type="protein sequence ID" value="WZE69776.1"/>
    <property type="molecule type" value="Genomic_DNA"/>
</dbReference>
<accession>A0AAU6RIH9</accession>
<feature type="transmembrane region" description="Helical" evidence="1">
    <location>
        <begin position="28"/>
        <end position="46"/>
    </location>
</feature>
<dbReference type="RefSeq" id="WP_420496578.1">
    <property type="nucleotide sequence ID" value="NZ_CP124585.1"/>
</dbReference>
<keyword evidence="1" id="KW-0472">Membrane</keyword>
<name>A0AAU6RIH9_9STAP</name>